<name>A0AA46SVH1_9XANT</name>
<dbReference type="EMBL" id="CP099534">
    <property type="protein sequence ID" value="UYK89254.1"/>
    <property type="molecule type" value="Genomic_DNA"/>
</dbReference>
<evidence type="ECO:0000313" key="3">
    <source>
        <dbReference type="Proteomes" id="UP001164392"/>
    </source>
</evidence>
<protein>
    <recommendedName>
        <fullName evidence="4">Lipoprotein</fullName>
    </recommendedName>
</protein>
<evidence type="ECO:0000313" key="2">
    <source>
        <dbReference type="EMBL" id="UYK89254.1"/>
    </source>
</evidence>
<reference evidence="2" key="1">
    <citation type="submission" date="2022-06" db="EMBL/GenBank/DDBJ databases">
        <title>Dynamics of rice microbiomes reveals core vertical transmitted seed endophytes.</title>
        <authorList>
            <person name="Liao K."/>
            <person name="Zhang X."/>
        </authorList>
    </citation>
    <scope>NUCLEOTIDE SEQUENCE</scope>
    <source>
        <strain evidence="2">JR3-14</strain>
    </source>
</reference>
<proteinExistence type="predicted"/>
<evidence type="ECO:0000256" key="1">
    <source>
        <dbReference type="SAM" id="SignalP"/>
    </source>
</evidence>
<organism evidence="2 3">
    <name type="scientific">Xanthomonas sacchari</name>
    <dbReference type="NCBI Taxonomy" id="56458"/>
    <lineage>
        <taxon>Bacteria</taxon>
        <taxon>Pseudomonadati</taxon>
        <taxon>Pseudomonadota</taxon>
        <taxon>Gammaproteobacteria</taxon>
        <taxon>Lysobacterales</taxon>
        <taxon>Lysobacteraceae</taxon>
        <taxon>Xanthomonas</taxon>
    </lineage>
</organism>
<accession>A0AA46SVH1</accession>
<dbReference type="Proteomes" id="UP001164392">
    <property type="component" value="Chromosome"/>
</dbReference>
<dbReference type="AlphaFoldDB" id="A0AA46SVH1"/>
<gene>
    <name evidence="2" type="ORF">NG824_01995</name>
</gene>
<dbReference type="RefSeq" id="WP_225851499.1">
    <property type="nucleotide sequence ID" value="NZ_CP099534.1"/>
</dbReference>
<feature type="signal peptide" evidence="1">
    <location>
        <begin position="1"/>
        <end position="25"/>
    </location>
</feature>
<feature type="chain" id="PRO_5041392392" description="Lipoprotein" evidence="1">
    <location>
        <begin position="26"/>
        <end position="127"/>
    </location>
</feature>
<keyword evidence="1" id="KW-0732">Signal</keyword>
<evidence type="ECO:0008006" key="4">
    <source>
        <dbReference type="Google" id="ProtNLM"/>
    </source>
</evidence>
<sequence length="127" mass="13289">MSASRIRARVLVLLACVAANCSACAVVTVSTAREDVVVRGLFGARVATTGLAPVAIRSRGLGISQTPRAWTLGWHAETAIYVPPDADACRIVLMSNTEAEVRRLLAILQAGGGDVSQVCIASQEVSR</sequence>